<dbReference type="AlphaFoldDB" id="A0AAV3XW32"/>
<name>A0AAV3XW32_9GAST</name>
<organism evidence="2 3">
    <name type="scientific">Plakobranchus ocellatus</name>
    <dbReference type="NCBI Taxonomy" id="259542"/>
    <lineage>
        <taxon>Eukaryota</taxon>
        <taxon>Metazoa</taxon>
        <taxon>Spiralia</taxon>
        <taxon>Lophotrochozoa</taxon>
        <taxon>Mollusca</taxon>
        <taxon>Gastropoda</taxon>
        <taxon>Heterobranchia</taxon>
        <taxon>Euthyneura</taxon>
        <taxon>Panpulmonata</taxon>
        <taxon>Sacoglossa</taxon>
        <taxon>Placobranchoidea</taxon>
        <taxon>Plakobranchidae</taxon>
        <taxon>Plakobranchus</taxon>
    </lineage>
</organism>
<comment type="caution">
    <text evidence="2">The sequence shown here is derived from an EMBL/GenBank/DDBJ whole genome shotgun (WGS) entry which is preliminary data.</text>
</comment>
<keyword evidence="1" id="KW-0732">Signal</keyword>
<feature type="chain" id="PRO_5043999728" description="Secreted protein" evidence="1">
    <location>
        <begin position="18"/>
        <end position="215"/>
    </location>
</feature>
<evidence type="ECO:0000313" key="2">
    <source>
        <dbReference type="EMBL" id="GFN79190.1"/>
    </source>
</evidence>
<keyword evidence="3" id="KW-1185">Reference proteome</keyword>
<proteinExistence type="predicted"/>
<sequence length="215" mass="24036">MQPACLRLMPFVMRVAAITVLHAGGPGLSSPGCHSHNSACRRLRSSVSWLSHSQFRIQETQVFRPLVVTVTIPHAEGSGLPSPDCHSHNSACSRLRSSVSWLSKSQFRMKEVQSIHLSIITVTSLHTGDLGLLSFHYHSHNSARRRLRAFISSLSQTPFCMQKAQGFYLFIIAVSIQFCIRRFRAFISSLSQSQFCMQEAQGFHLFIIAVTILHA</sequence>
<gene>
    <name evidence="2" type="ORF">PoB_000569600</name>
</gene>
<evidence type="ECO:0008006" key="4">
    <source>
        <dbReference type="Google" id="ProtNLM"/>
    </source>
</evidence>
<evidence type="ECO:0000313" key="3">
    <source>
        <dbReference type="Proteomes" id="UP000735302"/>
    </source>
</evidence>
<dbReference type="EMBL" id="BLXT01000641">
    <property type="protein sequence ID" value="GFN79190.1"/>
    <property type="molecule type" value="Genomic_DNA"/>
</dbReference>
<reference evidence="2 3" key="1">
    <citation type="journal article" date="2021" name="Elife">
        <title>Chloroplast acquisition without the gene transfer in kleptoplastic sea slugs, Plakobranchus ocellatus.</title>
        <authorList>
            <person name="Maeda T."/>
            <person name="Takahashi S."/>
            <person name="Yoshida T."/>
            <person name="Shimamura S."/>
            <person name="Takaki Y."/>
            <person name="Nagai Y."/>
            <person name="Toyoda A."/>
            <person name="Suzuki Y."/>
            <person name="Arimoto A."/>
            <person name="Ishii H."/>
            <person name="Satoh N."/>
            <person name="Nishiyama T."/>
            <person name="Hasebe M."/>
            <person name="Maruyama T."/>
            <person name="Minagawa J."/>
            <person name="Obokata J."/>
            <person name="Shigenobu S."/>
        </authorList>
    </citation>
    <scope>NUCLEOTIDE SEQUENCE [LARGE SCALE GENOMIC DNA]</scope>
</reference>
<protein>
    <recommendedName>
        <fullName evidence="4">Secreted protein</fullName>
    </recommendedName>
</protein>
<evidence type="ECO:0000256" key="1">
    <source>
        <dbReference type="SAM" id="SignalP"/>
    </source>
</evidence>
<accession>A0AAV3XW32</accession>
<dbReference type="Proteomes" id="UP000735302">
    <property type="component" value="Unassembled WGS sequence"/>
</dbReference>
<feature type="signal peptide" evidence="1">
    <location>
        <begin position="1"/>
        <end position="17"/>
    </location>
</feature>